<organism evidence="2 3">
    <name type="scientific">Plakobranchus ocellatus</name>
    <dbReference type="NCBI Taxonomy" id="259542"/>
    <lineage>
        <taxon>Eukaryota</taxon>
        <taxon>Metazoa</taxon>
        <taxon>Spiralia</taxon>
        <taxon>Lophotrochozoa</taxon>
        <taxon>Mollusca</taxon>
        <taxon>Gastropoda</taxon>
        <taxon>Heterobranchia</taxon>
        <taxon>Euthyneura</taxon>
        <taxon>Panpulmonata</taxon>
        <taxon>Sacoglossa</taxon>
        <taxon>Placobranchoidea</taxon>
        <taxon>Plakobranchidae</taxon>
        <taxon>Plakobranchus</taxon>
    </lineage>
</organism>
<feature type="compositionally biased region" description="Low complexity" evidence="1">
    <location>
        <begin position="113"/>
        <end position="130"/>
    </location>
</feature>
<gene>
    <name evidence="2" type="ORF">PoB_004598500</name>
</gene>
<keyword evidence="3" id="KW-1185">Reference proteome</keyword>
<name>A0AAV4BG06_9GAST</name>
<sequence>MLSKLLEGMGARNSENLKAGFPACGIFPVNADVVLKKFPSCSDTDNNTCASHTIPLSDAVLEYLHQIKYSPSSKPQRKQKQPRLSVAPGKSVSAEDLQKTSTNSTELAATTRKPAAPKSSSTSSTGTANL</sequence>
<feature type="compositionally biased region" description="Polar residues" evidence="1">
    <location>
        <begin position="99"/>
        <end position="108"/>
    </location>
</feature>
<feature type="region of interest" description="Disordered" evidence="1">
    <location>
        <begin position="69"/>
        <end position="130"/>
    </location>
</feature>
<dbReference type="EMBL" id="BLXT01005065">
    <property type="protein sequence ID" value="GFO19480.1"/>
    <property type="molecule type" value="Genomic_DNA"/>
</dbReference>
<evidence type="ECO:0000313" key="2">
    <source>
        <dbReference type="EMBL" id="GFO19480.1"/>
    </source>
</evidence>
<proteinExistence type="predicted"/>
<evidence type="ECO:0000313" key="3">
    <source>
        <dbReference type="Proteomes" id="UP000735302"/>
    </source>
</evidence>
<dbReference type="AlphaFoldDB" id="A0AAV4BG06"/>
<reference evidence="2 3" key="1">
    <citation type="journal article" date="2021" name="Elife">
        <title>Chloroplast acquisition without the gene transfer in kleptoplastic sea slugs, Plakobranchus ocellatus.</title>
        <authorList>
            <person name="Maeda T."/>
            <person name="Takahashi S."/>
            <person name="Yoshida T."/>
            <person name="Shimamura S."/>
            <person name="Takaki Y."/>
            <person name="Nagai Y."/>
            <person name="Toyoda A."/>
            <person name="Suzuki Y."/>
            <person name="Arimoto A."/>
            <person name="Ishii H."/>
            <person name="Satoh N."/>
            <person name="Nishiyama T."/>
            <person name="Hasebe M."/>
            <person name="Maruyama T."/>
            <person name="Minagawa J."/>
            <person name="Obokata J."/>
            <person name="Shigenobu S."/>
        </authorList>
    </citation>
    <scope>NUCLEOTIDE SEQUENCE [LARGE SCALE GENOMIC DNA]</scope>
</reference>
<protein>
    <submittedName>
        <fullName evidence="2">Tigger transposable element-derived protein 2</fullName>
    </submittedName>
</protein>
<accession>A0AAV4BG06</accession>
<comment type="caution">
    <text evidence="2">The sequence shown here is derived from an EMBL/GenBank/DDBJ whole genome shotgun (WGS) entry which is preliminary data.</text>
</comment>
<dbReference type="Proteomes" id="UP000735302">
    <property type="component" value="Unassembled WGS sequence"/>
</dbReference>
<evidence type="ECO:0000256" key="1">
    <source>
        <dbReference type="SAM" id="MobiDB-lite"/>
    </source>
</evidence>